<dbReference type="InterPro" id="IPR036505">
    <property type="entry name" value="Amidase/PGRP_sf"/>
</dbReference>
<dbReference type="SUPFAM" id="SSF55846">
    <property type="entry name" value="N-acetylmuramoyl-L-alanine amidase-like"/>
    <property type="match status" value="1"/>
</dbReference>
<evidence type="ECO:0000256" key="4">
    <source>
        <dbReference type="ARBA" id="ARBA00022801"/>
    </source>
</evidence>
<evidence type="ECO:0000259" key="7">
    <source>
        <dbReference type="SMART" id="SM00644"/>
    </source>
</evidence>
<evidence type="ECO:0000256" key="5">
    <source>
        <dbReference type="ARBA" id="ARBA00023316"/>
    </source>
</evidence>
<evidence type="ECO:0000313" key="8">
    <source>
        <dbReference type="EMBL" id="MBI6623647.1"/>
    </source>
</evidence>
<accession>A0A8I1E287</accession>
<dbReference type="PANTHER" id="PTHR30417:SF1">
    <property type="entry name" value="N-ACETYLMURAMOYL-L-ALANINE AMIDASE AMID"/>
    <property type="match status" value="1"/>
</dbReference>
<keyword evidence="4" id="KW-0378">Hydrolase</keyword>
<name>A0A8I1E287_9PSED</name>
<evidence type="ECO:0000313" key="9">
    <source>
        <dbReference type="Proteomes" id="UP000645865"/>
    </source>
</evidence>
<dbReference type="RefSeq" id="WP_169902266.1">
    <property type="nucleotide sequence ID" value="NZ_JAAQXE010000001.1"/>
</dbReference>
<dbReference type="GO" id="GO:0009253">
    <property type="term" value="P:peptidoglycan catabolic process"/>
    <property type="evidence" value="ECO:0007669"/>
    <property type="project" value="InterPro"/>
</dbReference>
<dbReference type="InterPro" id="IPR036365">
    <property type="entry name" value="PGBD-like_sf"/>
</dbReference>
<dbReference type="Gene3D" id="3.40.80.10">
    <property type="entry name" value="Peptidoglycan recognition protein-like"/>
    <property type="match status" value="1"/>
</dbReference>
<proteinExistence type="inferred from homology"/>
<dbReference type="PANTHER" id="PTHR30417">
    <property type="entry name" value="N-ACETYLMURAMOYL-L-ALANINE AMIDASE AMID"/>
    <property type="match status" value="1"/>
</dbReference>
<organism evidence="8 9">
    <name type="scientific">Pseudomonas rhodesiae</name>
    <dbReference type="NCBI Taxonomy" id="76760"/>
    <lineage>
        <taxon>Bacteria</taxon>
        <taxon>Pseudomonadati</taxon>
        <taxon>Pseudomonadota</taxon>
        <taxon>Gammaproteobacteria</taxon>
        <taxon>Pseudomonadales</taxon>
        <taxon>Pseudomonadaceae</taxon>
        <taxon>Pseudomonas</taxon>
    </lineage>
</organism>
<comment type="catalytic activity">
    <reaction evidence="1">
        <text>Hydrolyzes the link between N-acetylmuramoyl residues and L-amino acid residues in certain cell-wall glycopeptides.</text>
        <dbReference type="EC" id="3.5.1.28"/>
    </reaction>
</comment>
<feature type="signal peptide" evidence="6">
    <location>
        <begin position="1"/>
        <end position="19"/>
    </location>
</feature>
<evidence type="ECO:0000256" key="3">
    <source>
        <dbReference type="ARBA" id="ARBA00011901"/>
    </source>
</evidence>
<dbReference type="Pfam" id="PF01510">
    <property type="entry name" value="Amidase_2"/>
    <property type="match status" value="1"/>
</dbReference>
<dbReference type="GO" id="GO:0009254">
    <property type="term" value="P:peptidoglycan turnover"/>
    <property type="evidence" value="ECO:0007669"/>
    <property type="project" value="TreeGrafter"/>
</dbReference>
<dbReference type="GO" id="GO:0008745">
    <property type="term" value="F:N-acetylmuramoyl-L-alanine amidase activity"/>
    <property type="evidence" value="ECO:0007669"/>
    <property type="project" value="UniProtKB-EC"/>
</dbReference>
<comment type="caution">
    <text evidence="8">The sequence shown here is derived from an EMBL/GenBank/DDBJ whole genome shotgun (WGS) entry which is preliminary data.</text>
</comment>
<comment type="similarity">
    <text evidence="2">Belongs to the N-acetylmuramoyl-L-alanine amidase 2 family.</text>
</comment>
<dbReference type="PROSITE" id="PS51257">
    <property type="entry name" value="PROKAR_LIPOPROTEIN"/>
    <property type="match status" value="1"/>
</dbReference>
<dbReference type="SMART" id="SM00644">
    <property type="entry name" value="Ami_2"/>
    <property type="match status" value="1"/>
</dbReference>
<dbReference type="EMBL" id="JAEILH010000012">
    <property type="protein sequence ID" value="MBI6623647.1"/>
    <property type="molecule type" value="Genomic_DNA"/>
</dbReference>
<sequence>MKAICIALAFLLLAGCASGPRINTSHPSVNYDNRVQFMIVHYTSANLERSLALLTHGQVSSHYLIGDDASATIYKLVDESQRAWHAGESEWMGRTWLNSSSIGIEIVNPGFTDTPTGRLWYPYSEAQVKSLVVLLKDISKRNGIDPKNIIGHSDIAPLRKLDPGPLFPWKRLADEGLGGWPDAQAVARFQVQYTAELPSITWFQEELARLGYQTPQTGELDVATRHVLAAFQMHFRSSRFDGTPDAESAAILRALNRR</sequence>
<gene>
    <name evidence="8" type="ORF">YA0853_08165</name>
</gene>
<dbReference type="SUPFAM" id="SSF47090">
    <property type="entry name" value="PGBD-like"/>
    <property type="match status" value="1"/>
</dbReference>
<protein>
    <recommendedName>
        <fullName evidence="3">N-acetylmuramoyl-L-alanine amidase</fullName>
        <ecNumber evidence="3">3.5.1.28</ecNumber>
    </recommendedName>
</protein>
<keyword evidence="6" id="KW-0732">Signal</keyword>
<evidence type="ECO:0000256" key="6">
    <source>
        <dbReference type="SAM" id="SignalP"/>
    </source>
</evidence>
<dbReference type="Proteomes" id="UP000645865">
    <property type="component" value="Unassembled WGS sequence"/>
</dbReference>
<dbReference type="FunFam" id="3.40.80.10:FF:000003">
    <property type="entry name" value="N-acetylmuramoyl-L-alanine amidase"/>
    <property type="match status" value="1"/>
</dbReference>
<keyword evidence="5" id="KW-0961">Cell wall biogenesis/degradation</keyword>
<dbReference type="CDD" id="cd06583">
    <property type="entry name" value="PGRP"/>
    <property type="match status" value="1"/>
</dbReference>
<dbReference type="InterPro" id="IPR051206">
    <property type="entry name" value="NAMLAA_amidase_2"/>
</dbReference>
<dbReference type="AlphaFoldDB" id="A0A8I1E287"/>
<feature type="domain" description="N-acetylmuramoyl-L-alanine amidase" evidence="7">
    <location>
        <begin position="24"/>
        <end position="164"/>
    </location>
</feature>
<evidence type="ECO:0000256" key="2">
    <source>
        <dbReference type="ARBA" id="ARBA00007553"/>
    </source>
</evidence>
<dbReference type="EC" id="3.5.1.28" evidence="3"/>
<dbReference type="InterPro" id="IPR002477">
    <property type="entry name" value="Peptidoglycan-bd-like"/>
</dbReference>
<dbReference type="InterPro" id="IPR036366">
    <property type="entry name" value="PGBDSf"/>
</dbReference>
<reference evidence="8" key="1">
    <citation type="submission" date="2020-12" db="EMBL/GenBank/DDBJ databases">
        <title>Comparative genomic insights into the epidemiology and virulence of plant pathogenic Pseudomonads from Turkey.</title>
        <authorList>
            <person name="Dillon M."/>
            <person name="Ruiz-Bedoya T."/>
            <person name="Bendalovic-Torma C."/>
            <person name="Guttman K.M."/>
            <person name="Kwak H."/>
            <person name="Middleton M.A."/>
            <person name="Wang P.W."/>
            <person name="Horuz S."/>
            <person name="Aysan Y."/>
            <person name="Guttman D.S."/>
        </authorList>
    </citation>
    <scope>NUCLEOTIDE SEQUENCE</scope>
    <source>
        <strain evidence="8">S5_IA_3a</strain>
    </source>
</reference>
<dbReference type="GO" id="GO:0071555">
    <property type="term" value="P:cell wall organization"/>
    <property type="evidence" value="ECO:0007669"/>
    <property type="project" value="UniProtKB-KW"/>
</dbReference>
<dbReference type="Pfam" id="PF01471">
    <property type="entry name" value="PG_binding_1"/>
    <property type="match status" value="1"/>
</dbReference>
<evidence type="ECO:0000256" key="1">
    <source>
        <dbReference type="ARBA" id="ARBA00001561"/>
    </source>
</evidence>
<dbReference type="GO" id="GO:0019867">
    <property type="term" value="C:outer membrane"/>
    <property type="evidence" value="ECO:0007669"/>
    <property type="project" value="TreeGrafter"/>
</dbReference>
<feature type="chain" id="PRO_5034916849" description="N-acetylmuramoyl-L-alanine amidase" evidence="6">
    <location>
        <begin position="20"/>
        <end position="258"/>
    </location>
</feature>
<dbReference type="Gene3D" id="1.10.101.10">
    <property type="entry name" value="PGBD-like superfamily/PGBD"/>
    <property type="match status" value="1"/>
</dbReference>
<dbReference type="InterPro" id="IPR002502">
    <property type="entry name" value="Amidase_domain"/>
</dbReference>